<dbReference type="AlphaFoldDB" id="A0A2X2Z898"/>
<proteinExistence type="predicted"/>
<dbReference type="STRING" id="445960.SAMN05421542_3429"/>
<protein>
    <submittedName>
        <fullName evidence="2">Uncharacterized protein</fullName>
    </submittedName>
</protein>
<dbReference type="Proteomes" id="UP000251670">
    <property type="component" value="Unassembled WGS sequence"/>
</dbReference>
<evidence type="ECO:0000313" key="2">
    <source>
        <dbReference type="EMBL" id="SQB45929.1"/>
    </source>
</evidence>
<evidence type="ECO:0000313" key="4">
    <source>
        <dbReference type="Proteomes" id="UP000251670"/>
    </source>
</evidence>
<keyword evidence="3" id="KW-1185">Reference proteome</keyword>
<organism evidence="2 4">
    <name type="scientific">Chryseobacterium jejuense</name>
    <dbReference type="NCBI Taxonomy" id="445960"/>
    <lineage>
        <taxon>Bacteria</taxon>
        <taxon>Pseudomonadati</taxon>
        <taxon>Bacteroidota</taxon>
        <taxon>Flavobacteriia</taxon>
        <taxon>Flavobacteriales</taxon>
        <taxon>Weeksellaceae</taxon>
        <taxon>Chryseobacterium group</taxon>
        <taxon>Chryseobacterium</taxon>
    </lineage>
</organism>
<reference evidence="1 3" key="1">
    <citation type="submission" date="2016-10" db="EMBL/GenBank/DDBJ databases">
        <authorList>
            <person name="Varghese N."/>
            <person name="Submissions S."/>
        </authorList>
    </citation>
    <scope>NUCLEOTIDE SEQUENCE [LARGE SCALE GENOMIC DNA]</scope>
    <source>
        <strain evidence="1 3">DSM 19299</strain>
    </source>
</reference>
<dbReference type="Proteomes" id="UP000199426">
    <property type="component" value="Unassembled WGS sequence"/>
</dbReference>
<dbReference type="EMBL" id="FNEG01000005">
    <property type="protein sequence ID" value="SDJ39734.1"/>
    <property type="molecule type" value="Genomic_DNA"/>
</dbReference>
<accession>A0A2X2Z898</accession>
<reference evidence="2 4" key="2">
    <citation type="submission" date="2018-06" db="EMBL/GenBank/DDBJ databases">
        <authorList>
            <consortium name="Pathogen Informatics"/>
            <person name="Doyle S."/>
        </authorList>
    </citation>
    <scope>NUCLEOTIDE SEQUENCE [LARGE SCALE GENOMIC DNA]</scope>
    <source>
        <strain evidence="2 4">NCTC13492</strain>
    </source>
</reference>
<name>A0A2X2Z898_CHRJE</name>
<evidence type="ECO:0000313" key="1">
    <source>
        <dbReference type="EMBL" id="SDJ39734.1"/>
    </source>
</evidence>
<gene>
    <name evidence="2" type="ORF">NCTC13492_02991</name>
    <name evidence="1" type="ORF">SAMN05421542_3429</name>
</gene>
<sequence length="103" mass="11664">MLATNKTPSQSYLIKTQLNKMTDLELKNIIKICNKATPSPWTSYIEGRDFNSGSSFIMTGEKGSRDYDIEFISIKPEDQDFIAMARNVISLLVDEIIKLKGDQ</sequence>
<dbReference type="EMBL" id="UAWB01000012">
    <property type="protein sequence ID" value="SQB45929.1"/>
    <property type="molecule type" value="Genomic_DNA"/>
</dbReference>
<evidence type="ECO:0000313" key="3">
    <source>
        <dbReference type="Proteomes" id="UP000199426"/>
    </source>
</evidence>